<evidence type="ECO:0000256" key="1">
    <source>
        <dbReference type="ARBA" id="ARBA00001968"/>
    </source>
</evidence>
<dbReference type="GO" id="GO:0043748">
    <property type="term" value="F:O-succinylbenzoate synthase activity"/>
    <property type="evidence" value="ECO:0007669"/>
    <property type="project" value="UniProtKB-EC"/>
</dbReference>
<keyword evidence="9" id="KW-1185">Reference proteome</keyword>
<dbReference type="SFLD" id="SFLDS00001">
    <property type="entry name" value="Enolase"/>
    <property type="match status" value="1"/>
</dbReference>
<evidence type="ECO:0000256" key="4">
    <source>
        <dbReference type="ARBA" id="ARBA00023239"/>
    </source>
</evidence>
<organism evidence="8 9">
    <name type="scientific">Staphylococcus simiae CCM 7213 = CCUG 51256</name>
    <dbReference type="NCBI Taxonomy" id="911238"/>
    <lineage>
        <taxon>Bacteria</taxon>
        <taxon>Bacillati</taxon>
        <taxon>Bacillota</taxon>
        <taxon>Bacilli</taxon>
        <taxon>Bacillales</taxon>
        <taxon>Staphylococcaceae</taxon>
        <taxon>Staphylococcus</taxon>
    </lineage>
</organism>
<dbReference type="EMBL" id="AEUN01000463">
    <property type="protein sequence ID" value="EHJ07533.1"/>
    <property type="molecule type" value="Genomic_DNA"/>
</dbReference>
<dbReference type="Gene3D" id="3.30.390.10">
    <property type="entry name" value="Enolase-like, N-terminal domain"/>
    <property type="match status" value="1"/>
</dbReference>
<dbReference type="PATRIC" id="fig|911238.3.peg.1558"/>
<gene>
    <name evidence="8" type="ORF">SS7213T_08947</name>
</gene>
<accession>G5JJX8</accession>
<dbReference type="InterPro" id="IPR029017">
    <property type="entry name" value="Enolase-like_N"/>
</dbReference>
<evidence type="ECO:0000256" key="3">
    <source>
        <dbReference type="ARBA" id="ARBA00022842"/>
    </source>
</evidence>
<evidence type="ECO:0000256" key="2">
    <source>
        <dbReference type="ARBA" id="ARBA00022723"/>
    </source>
</evidence>
<dbReference type="GO" id="GO:0046872">
    <property type="term" value="F:metal ion binding"/>
    <property type="evidence" value="ECO:0007669"/>
    <property type="project" value="UniProtKB-KW"/>
</dbReference>
<sequence>MMKINHVNFYLYEEPFKSPIITPKIKLEQRQCLFIELVDEEGHSYFGECNAFATNWYDDETIPSVKKDIKRWFASVQSQHIATYEAWLATLQMLEHSPAARSTVVMALYQKYHQLTQFNVAYGATVSGLSTIQLQQLQQTKPQRIKLKWSKELLKDIETLKQLDFQFKLAVDANESLTEADVTTLLNLKDKVLYIEEPFKNMTQLNEINQQALPPIAIDEKARHIEQIKALVTSYPINVVVVKPFRLGGIDRVQQIIKLLHQLNVKVVIGGMYEYGLSRYFTAMLAKEGDYPGDVTPTGYYFKQDVVVESGILKGGSIEFHPPKIDIAQLQPY</sequence>
<evidence type="ECO:0000313" key="8">
    <source>
        <dbReference type="EMBL" id="EHJ07533.1"/>
    </source>
</evidence>
<dbReference type="Proteomes" id="UP000005413">
    <property type="component" value="Unassembled WGS sequence"/>
</dbReference>
<dbReference type="GO" id="GO:0009234">
    <property type="term" value="P:menaquinone biosynthetic process"/>
    <property type="evidence" value="ECO:0007669"/>
    <property type="project" value="UniProtKB-UniRule"/>
</dbReference>
<evidence type="ECO:0000313" key="9">
    <source>
        <dbReference type="Proteomes" id="UP000005413"/>
    </source>
</evidence>
<keyword evidence="2" id="KW-0479">Metal-binding</keyword>
<dbReference type="NCBIfam" id="TIGR01928">
    <property type="entry name" value="menC_lowGC_arch"/>
    <property type="match status" value="1"/>
</dbReference>
<keyword evidence="3" id="KW-0460">Magnesium</keyword>
<dbReference type="EC" id="4.2.1.113" evidence="5 6"/>
<dbReference type="UniPathway" id="UPA01057">
    <property type="reaction ID" value="UER00165"/>
</dbReference>
<comment type="caution">
    <text evidence="8">The sequence shown here is derived from an EMBL/GenBank/DDBJ whole genome shotgun (WGS) entry which is preliminary data.</text>
</comment>
<dbReference type="InterPro" id="IPR010197">
    <property type="entry name" value="OSBS/NAAAR"/>
</dbReference>
<dbReference type="Pfam" id="PF13378">
    <property type="entry name" value="MR_MLE_C"/>
    <property type="match status" value="1"/>
</dbReference>
<dbReference type="SUPFAM" id="SSF51604">
    <property type="entry name" value="Enolase C-terminal domain-like"/>
    <property type="match status" value="1"/>
</dbReference>
<dbReference type="Gene3D" id="3.20.20.120">
    <property type="entry name" value="Enolase-like C-terminal domain"/>
    <property type="match status" value="1"/>
</dbReference>
<evidence type="ECO:0000256" key="6">
    <source>
        <dbReference type="NCBIfam" id="TIGR01928"/>
    </source>
</evidence>
<keyword evidence="4" id="KW-0456">Lyase</keyword>
<dbReference type="PANTHER" id="PTHR48073">
    <property type="entry name" value="O-SUCCINYLBENZOATE SYNTHASE-RELATED"/>
    <property type="match status" value="1"/>
</dbReference>
<reference evidence="8 9" key="1">
    <citation type="journal article" date="2012" name="BMC Genomics">
        <title>Comparative genomic analysis of the genus Staphylococcus including Staphylococcus aureus and its newly described sister species Staphylococcus simiae.</title>
        <authorList>
            <person name="Suzuki H."/>
            <person name="Lefebure T."/>
            <person name="Pavinski Bitar P."/>
            <person name="Stanhope M.J."/>
        </authorList>
    </citation>
    <scope>NUCLEOTIDE SEQUENCE [LARGE SCALE GENOMIC DNA]</scope>
    <source>
        <strain evidence="8 9">CCM 7213</strain>
    </source>
</reference>
<name>G5JJX8_9STAP</name>
<evidence type="ECO:0000259" key="7">
    <source>
        <dbReference type="Pfam" id="PF13378"/>
    </source>
</evidence>
<dbReference type="SUPFAM" id="SSF54826">
    <property type="entry name" value="Enolase N-terminal domain-like"/>
    <property type="match status" value="1"/>
</dbReference>
<dbReference type="SFLD" id="SFLDF00009">
    <property type="entry name" value="o-succinylbenzoate_synthase"/>
    <property type="match status" value="1"/>
</dbReference>
<protein>
    <recommendedName>
        <fullName evidence="5 6">o-succinylbenzoate synthase</fullName>
        <ecNumber evidence="5 6">4.2.1.113</ecNumber>
    </recommendedName>
</protein>
<comment type="cofactor">
    <cofactor evidence="1">
        <name>a divalent metal cation</name>
        <dbReference type="ChEBI" id="CHEBI:60240"/>
    </cofactor>
</comment>
<dbReference type="InterPro" id="IPR036849">
    <property type="entry name" value="Enolase-like_C_sf"/>
</dbReference>
<dbReference type="UniPathway" id="UPA00079"/>
<dbReference type="SFLD" id="SFLDG00180">
    <property type="entry name" value="muconate_cycloisomerase"/>
    <property type="match status" value="1"/>
</dbReference>
<feature type="domain" description="Enolase C-terminal" evidence="7">
    <location>
        <begin position="140"/>
        <end position="286"/>
    </location>
</feature>
<dbReference type="InterPro" id="IPR029065">
    <property type="entry name" value="Enolase_C-like"/>
</dbReference>
<proteinExistence type="predicted"/>
<dbReference type="AlphaFoldDB" id="G5JJX8"/>
<evidence type="ECO:0000256" key="5">
    <source>
        <dbReference type="ARBA" id="ARBA00029491"/>
    </source>
</evidence>
<dbReference type="PANTHER" id="PTHR48073:SF5">
    <property type="entry name" value="O-SUCCINYLBENZOATE SYNTHASE"/>
    <property type="match status" value="1"/>
</dbReference>